<accession>A0A1F5VGF1</accession>
<dbReference type="GO" id="GO:0005576">
    <property type="term" value="C:extracellular region"/>
    <property type="evidence" value="ECO:0007669"/>
    <property type="project" value="UniProtKB-SubCell"/>
</dbReference>
<dbReference type="AlphaFoldDB" id="A0A1F5VGF1"/>
<gene>
    <name evidence="4" type="ORF">A2834_03405</name>
</gene>
<reference evidence="4 5" key="1">
    <citation type="journal article" date="2016" name="Nat. Commun.">
        <title>Thousands of microbial genomes shed light on interconnected biogeochemical processes in an aquifer system.</title>
        <authorList>
            <person name="Anantharaman K."/>
            <person name="Brown C.T."/>
            <person name="Hug L.A."/>
            <person name="Sharon I."/>
            <person name="Castelle C.J."/>
            <person name="Probst A.J."/>
            <person name="Thomas B.C."/>
            <person name="Singh A."/>
            <person name="Wilkins M.J."/>
            <person name="Karaoz U."/>
            <person name="Brodie E.L."/>
            <person name="Williams K.H."/>
            <person name="Hubbard S.S."/>
            <person name="Banfield J.F."/>
        </authorList>
    </citation>
    <scope>NUCLEOTIDE SEQUENCE [LARGE SCALE GENOMIC DNA]</scope>
</reference>
<comment type="subcellular location">
    <subcellularLocation>
        <location evidence="1">Secreted</location>
    </subcellularLocation>
</comment>
<evidence type="ECO:0000313" key="5">
    <source>
        <dbReference type="Proteomes" id="UP000179251"/>
    </source>
</evidence>
<dbReference type="GO" id="GO:0005975">
    <property type="term" value="P:carbohydrate metabolic process"/>
    <property type="evidence" value="ECO:0007669"/>
    <property type="project" value="InterPro"/>
</dbReference>
<dbReference type="InterPro" id="IPR002509">
    <property type="entry name" value="NODB_dom"/>
</dbReference>
<dbReference type="PROSITE" id="PS51677">
    <property type="entry name" value="NODB"/>
    <property type="match status" value="1"/>
</dbReference>
<dbReference type="Proteomes" id="UP000179251">
    <property type="component" value="Unassembled WGS sequence"/>
</dbReference>
<dbReference type="PANTHER" id="PTHR34216:SF3">
    <property type="entry name" value="POLY-BETA-1,6-N-ACETYL-D-GLUCOSAMINE N-DEACETYLASE"/>
    <property type="match status" value="1"/>
</dbReference>
<dbReference type="Gene3D" id="3.20.20.370">
    <property type="entry name" value="Glycoside hydrolase/deacetylase"/>
    <property type="match status" value="1"/>
</dbReference>
<keyword evidence="2" id="KW-0732">Signal</keyword>
<evidence type="ECO:0000313" key="4">
    <source>
        <dbReference type="EMBL" id="OGF62486.1"/>
    </source>
</evidence>
<sequence>MAYQKKIPHGIMFHHFYNEAHPSGQGAISADDLDNLLRYVGLERILPPFEWLKRLKENKLKNGDVCLTFDDALLCQTEIALPVLEKHGFKAFWFIYSGVFEGKQENLELYRFFRVKYFDNIDDFYQIFFKKVSEAGIAADTDPEFEKRMLESFPFYSINDIRFRFLRDKALGRINYEKIMDAMLKDCGLDKKAMSKRLWMSDNDLKYLSGSGHVIGLHSYSHPTALADLSFEEQFSEYKKNYSHIKRVTGQNPVVAAHQVSSYNDDTLKILEKLGIVCCFRSNMFPKKEGGALNASALEMAREDHANVMRMMKDR</sequence>
<dbReference type="SUPFAM" id="SSF88713">
    <property type="entry name" value="Glycoside hydrolase/deacetylase"/>
    <property type="match status" value="1"/>
</dbReference>
<dbReference type="EMBL" id="MFHD01000017">
    <property type="protein sequence ID" value="OGF62486.1"/>
    <property type="molecule type" value="Genomic_DNA"/>
</dbReference>
<protein>
    <recommendedName>
        <fullName evidence="3">NodB homology domain-containing protein</fullName>
    </recommendedName>
</protein>
<feature type="domain" description="NodB homology" evidence="3">
    <location>
        <begin position="63"/>
        <end position="315"/>
    </location>
</feature>
<name>A0A1F5VGF1_9BACT</name>
<comment type="caution">
    <text evidence="4">The sequence shown here is derived from an EMBL/GenBank/DDBJ whole genome shotgun (WGS) entry which is preliminary data.</text>
</comment>
<dbReference type="InterPro" id="IPR011330">
    <property type="entry name" value="Glyco_hydro/deAcase_b/a-brl"/>
</dbReference>
<dbReference type="Pfam" id="PF01522">
    <property type="entry name" value="Polysacc_deac_1"/>
    <property type="match status" value="1"/>
</dbReference>
<evidence type="ECO:0000259" key="3">
    <source>
        <dbReference type="PROSITE" id="PS51677"/>
    </source>
</evidence>
<proteinExistence type="predicted"/>
<evidence type="ECO:0000256" key="1">
    <source>
        <dbReference type="ARBA" id="ARBA00004613"/>
    </source>
</evidence>
<dbReference type="STRING" id="1798325.A2834_03405"/>
<organism evidence="4 5">
    <name type="scientific">Candidatus Giovannonibacteria bacterium RIFCSPHIGHO2_01_FULL_45_23</name>
    <dbReference type="NCBI Taxonomy" id="1798325"/>
    <lineage>
        <taxon>Bacteria</taxon>
        <taxon>Candidatus Giovannoniibacteriota</taxon>
    </lineage>
</organism>
<evidence type="ECO:0000256" key="2">
    <source>
        <dbReference type="ARBA" id="ARBA00022729"/>
    </source>
</evidence>
<dbReference type="InterPro" id="IPR051398">
    <property type="entry name" value="Polysacch_Deacetylase"/>
</dbReference>
<dbReference type="PANTHER" id="PTHR34216">
    <property type="match status" value="1"/>
</dbReference>
<dbReference type="GO" id="GO:0016810">
    <property type="term" value="F:hydrolase activity, acting on carbon-nitrogen (but not peptide) bonds"/>
    <property type="evidence" value="ECO:0007669"/>
    <property type="project" value="InterPro"/>
</dbReference>